<dbReference type="Proteomes" id="UP000002038">
    <property type="component" value="Unassembled WGS sequence"/>
</dbReference>
<dbReference type="OrthoDB" id="6770063at2759"/>
<dbReference type="GeneID" id="8507059"/>
<evidence type="ECO:0000313" key="2">
    <source>
        <dbReference type="EMBL" id="OAT05002.1"/>
    </source>
</evidence>
<proteinExistence type="predicted"/>
<feature type="transmembrane region" description="Helical" evidence="1">
    <location>
        <begin position="103"/>
        <end position="129"/>
    </location>
</feature>
<dbReference type="RefSeq" id="XP_031576481.1">
    <property type="nucleotide sequence ID" value="XM_031720345.1"/>
</dbReference>
<evidence type="ECO:0000256" key="1">
    <source>
        <dbReference type="SAM" id="Phobius"/>
    </source>
</evidence>
<keyword evidence="1" id="KW-0472">Membrane</keyword>
<dbReference type="EMBL" id="GG657449">
    <property type="protein sequence ID" value="OAT05002.1"/>
    <property type="molecule type" value="Genomic_DNA"/>
</dbReference>
<keyword evidence="1" id="KW-0812">Transmembrane</keyword>
<name>A0A179UER1_BLAGS</name>
<reference evidence="3" key="1">
    <citation type="journal article" date="2015" name="PLoS Genet.">
        <title>The dynamic genome and transcriptome of the human fungal pathogen Blastomyces and close relative Emmonsia.</title>
        <authorList>
            <person name="Munoz J.F."/>
            <person name="Gauthier G.M."/>
            <person name="Desjardins C.A."/>
            <person name="Gallo J.E."/>
            <person name="Holder J."/>
            <person name="Sullivan T.D."/>
            <person name="Marty A.J."/>
            <person name="Carmen J.C."/>
            <person name="Chen Z."/>
            <person name="Ding L."/>
            <person name="Gujja S."/>
            <person name="Magrini V."/>
            <person name="Misas E."/>
            <person name="Mitreva M."/>
            <person name="Priest M."/>
            <person name="Saif S."/>
            <person name="Whiston E.A."/>
            <person name="Young S."/>
            <person name="Zeng Q."/>
            <person name="Goldman W.E."/>
            <person name="Mardis E.R."/>
            <person name="Taylor J.W."/>
            <person name="McEwen J.G."/>
            <person name="Clay O.K."/>
            <person name="Klein B.S."/>
            <person name="Cuomo C.A."/>
        </authorList>
    </citation>
    <scope>NUCLEOTIDE SEQUENCE [LARGE SCALE GENOMIC DNA]</scope>
    <source>
        <strain evidence="3">SLH14081</strain>
    </source>
</reference>
<dbReference type="AlphaFoldDB" id="A0A179UER1"/>
<sequence length="162" mass="17522">MKSPIPPRPTAALEAYTTETQEGRIIKPVRSNVTGKIEDRTTTSLLSSSTIQKTLRTGAKRGNGKVAEEFDIGEIVDLLTITVCGIGFQSVEPMSEMFGRKPVYVPTLSVAVVFLITEYIVSGAVWALVTFTAPETSTVDTYQHQATSALAAKTFLRSMSFG</sequence>
<organism evidence="2 3">
    <name type="scientific">Blastomyces gilchristii (strain SLH14081)</name>
    <name type="common">Blastomyces dermatitidis</name>
    <dbReference type="NCBI Taxonomy" id="559298"/>
    <lineage>
        <taxon>Eukaryota</taxon>
        <taxon>Fungi</taxon>
        <taxon>Dikarya</taxon>
        <taxon>Ascomycota</taxon>
        <taxon>Pezizomycotina</taxon>
        <taxon>Eurotiomycetes</taxon>
        <taxon>Eurotiomycetidae</taxon>
        <taxon>Onygenales</taxon>
        <taxon>Ajellomycetaceae</taxon>
        <taxon>Blastomyces</taxon>
    </lineage>
</organism>
<dbReference type="VEuPathDB" id="FungiDB:BDBG_01462"/>
<evidence type="ECO:0000313" key="3">
    <source>
        <dbReference type="Proteomes" id="UP000002038"/>
    </source>
</evidence>
<keyword evidence="3" id="KW-1185">Reference proteome</keyword>
<accession>A0A179UER1</accession>
<keyword evidence="1" id="KW-1133">Transmembrane helix</keyword>
<dbReference type="KEGG" id="bgh:BDBG_01462"/>
<protein>
    <submittedName>
        <fullName evidence="2">MFS multidrug transporter</fullName>
    </submittedName>
</protein>
<gene>
    <name evidence="2" type="ORF">BDBG_01462</name>
</gene>